<sequence length="494" mass="54456">MPRAGLAGVPASRVRRTRIPRSGLLLLAAALLIYSGGDLWQNISWPAFYSFDETLEVDYVYQLTQGHLPTFFGGAEFNPLHLQYPYDVQWRYQHPPLFYLLEMPVFLLFDTLNHPIRGIWAMRALVWVMGVTLVCTSRWAARWMIGREGFAVSLVPVIVAANRCLPSVVFNYTLASLWVTLLIGMTAKLLRTLPFDVSTRRGTFAGWLVIVTLAPLTRLSTIPIMGLCLLIVFIAVLLGDEHKARGVLLLTIVPGVLAVLSSAWFYLRLHALSGNFTGSQPEWSSTHLQRDTHKSFVESLLNPGFYKSTMSQYQNSSVTGTPHGWAFVLALTIIPLMLGFLAMIRWIASAVRNRDRAGVTNTSLMVALLCCAFFGTVFQQLLFYKQGGSANAVYFSLISIVFAVTISLGLTQFERGNGVVAKLLAGCWLACKLATFLYETKLRWPFAAGGTMEQAGSMMRSAAWLAIAVTVVGVLLAAVTTCLSSAAPARPEAR</sequence>
<evidence type="ECO:0000313" key="3">
    <source>
        <dbReference type="Proteomes" id="UP000029108"/>
    </source>
</evidence>
<organism evidence="2 3">
    <name type="scientific">Bifidobacterium biavatii DSM 23969</name>
    <dbReference type="NCBI Taxonomy" id="1437608"/>
    <lineage>
        <taxon>Bacteria</taxon>
        <taxon>Bacillati</taxon>
        <taxon>Actinomycetota</taxon>
        <taxon>Actinomycetes</taxon>
        <taxon>Bifidobacteriales</taxon>
        <taxon>Bifidobacteriaceae</taxon>
        <taxon>Bifidobacterium</taxon>
    </lineage>
</organism>
<keyword evidence="1" id="KW-0812">Transmembrane</keyword>
<keyword evidence="3" id="KW-1185">Reference proteome</keyword>
<feature type="transmembrane region" description="Helical" evidence="1">
    <location>
        <begin position="124"/>
        <end position="145"/>
    </location>
</feature>
<dbReference type="STRING" id="1437608.GCA_000771645_00767"/>
<gene>
    <name evidence="2" type="ORF">BBIA_0055</name>
</gene>
<feature type="transmembrane region" description="Helical" evidence="1">
    <location>
        <begin position="246"/>
        <end position="267"/>
    </location>
</feature>
<feature type="transmembrane region" description="Helical" evidence="1">
    <location>
        <begin position="393"/>
        <end position="413"/>
    </location>
</feature>
<feature type="transmembrane region" description="Helical" evidence="1">
    <location>
        <begin position="165"/>
        <end position="187"/>
    </location>
</feature>
<feature type="transmembrane region" description="Helical" evidence="1">
    <location>
        <begin position="222"/>
        <end position="239"/>
    </location>
</feature>
<dbReference type="eggNOG" id="ENOG5030DX1">
    <property type="taxonomic scope" value="Bacteria"/>
</dbReference>
<evidence type="ECO:0000256" key="1">
    <source>
        <dbReference type="SAM" id="Phobius"/>
    </source>
</evidence>
<proteinExistence type="predicted"/>
<feature type="transmembrane region" description="Helical" evidence="1">
    <location>
        <begin position="325"/>
        <end position="347"/>
    </location>
</feature>
<dbReference type="AlphaFoldDB" id="A0A086ZN23"/>
<reference evidence="2 3" key="1">
    <citation type="submission" date="2014-03" db="EMBL/GenBank/DDBJ databases">
        <title>Genomics of Bifidobacteria.</title>
        <authorList>
            <person name="Ventura M."/>
            <person name="Milani C."/>
            <person name="Lugli G.A."/>
        </authorList>
    </citation>
    <scope>NUCLEOTIDE SEQUENCE [LARGE SCALE GENOMIC DNA]</scope>
    <source>
        <strain evidence="2 3">DSM 23969</strain>
    </source>
</reference>
<accession>A0A086ZN23</accession>
<comment type="caution">
    <text evidence="2">The sequence shown here is derived from an EMBL/GenBank/DDBJ whole genome shotgun (WGS) entry which is preliminary data.</text>
</comment>
<feature type="transmembrane region" description="Helical" evidence="1">
    <location>
        <begin position="462"/>
        <end position="487"/>
    </location>
</feature>
<feature type="transmembrane region" description="Helical" evidence="1">
    <location>
        <begin position="420"/>
        <end position="438"/>
    </location>
</feature>
<feature type="transmembrane region" description="Helical" evidence="1">
    <location>
        <begin position="359"/>
        <end position="381"/>
    </location>
</feature>
<keyword evidence="1" id="KW-1133">Transmembrane helix</keyword>
<keyword evidence="1" id="KW-0472">Membrane</keyword>
<dbReference type="Proteomes" id="UP000029108">
    <property type="component" value="Unassembled WGS sequence"/>
</dbReference>
<dbReference type="EMBL" id="JGYN01000030">
    <property type="protein sequence ID" value="KFI47923.1"/>
    <property type="molecule type" value="Genomic_DNA"/>
</dbReference>
<protein>
    <submittedName>
        <fullName evidence="2">LigA</fullName>
    </submittedName>
</protein>
<evidence type="ECO:0000313" key="2">
    <source>
        <dbReference type="EMBL" id="KFI47923.1"/>
    </source>
</evidence>
<name>A0A086ZN23_9BIFI</name>